<reference evidence="1 2" key="2">
    <citation type="journal article" date="2017" name="Front. Plant Sci.">
        <title>Gene Classification and Mining of Molecular Markers Useful in Red Clover (Trifolium pratense) Breeding.</title>
        <authorList>
            <person name="Istvanek J."/>
            <person name="Dluhosova J."/>
            <person name="Dluhos P."/>
            <person name="Patkova L."/>
            <person name="Nedelnik J."/>
            <person name="Repkova J."/>
        </authorList>
    </citation>
    <scope>NUCLEOTIDE SEQUENCE [LARGE SCALE GENOMIC DNA]</scope>
    <source>
        <strain evidence="2">cv. Tatra</strain>
        <tissue evidence="1">Young leaves</tissue>
    </source>
</reference>
<proteinExistence type="predicted"/>
<evidence type="ECO:0000313" key="2">
    <source>
        <dbReference type="Proteomes" id="UP000236291"/>
    </source>
</evidence>
<feature type="non-terminal residue" evidence="1">
    <location>
        <position position="77"/>
    </location>
</feature>
<name>A0A2K3LPN2_TRIPR</name>
<organism evidence="1 2">
    <name type="scientific">Trifolium pratense</name>
    <name type="common">Red clover</name>
    <dbReference type="NCBI Taxonomy" id="57577"/>
    <lineage>
        <taxon>Eukaryota</taxon>
        <taxon>Viridiplantae</taxon>
        <taxon>Streptophyta</taxon>
        <taxon>Embryophyta</taxon>
        <taxon>Tracheophyta</taxon>
        <taxon>Spermatophyta</taxon>
        <taxon>Magnoliopsida</taxon>
        <taxon>eudicotyledons</taxon>
        <taxon>Gunneridae</taxon>
        <taxon>Pentapetalae</taxon>
        <taxon>rosids</taxon>
        <taxon>fabids</taxon>
        <taxon>Fabales</taxon>
        <taxon>Fabaceae</taxon>
        <taxon>Papilionoideae</taxon>
        <taxon>50 kb inversion clade</taxon>
        <taxon>NPAAA clade</taxon>
        <taxon>Hologalegina</taxon>
        <taxon>IRL clade</taxon>
        <taxon>Trifolieae</taxon>
        <taxon>Trifolium</taxon>
    </lineage>
</organism>
<protein>
    <submittedName>
        <fullName evidence="1">Transcription factor bZIP</fullName>
    </submittedName>
</protein>
<dbReference type="EMBL" id="ASHM01038079">
    <property type="protein sequence ID" value="PNX80505.1"/>
    <property type="molecule type" value="Genomic_DNA"/>
</dbReference>
<accession>A0A2K3LPN2</accession>
<dbReference type="Proteomes" id="UP000236291">
    <property type="component" value="Unassembled WGS sequence"/>
</dbReference>
<comment type="caution">
    <text evidence="1">The sequence shown here is derived from an EMBL/GenBank/DDBJ whole genome shotgun (WGS) entry which is preliminary data.</text>
</comment>
<gene>
    <name evidence="1" type="ORF">L195_g036507</name>
</gene>
<dbReference type="ExpressionAtlas" id="A0A2K3LPN2">
    <property type="expression patterns" value="baseline"/>
</dbReference>
<evidence type="ECO:0000313" key="1">
    <source>
        <dbReference type="EMBL" id="PNX80505.1"/>
    </source>
</evidence>
<sequence length="77" mass="8597">MESKWSNILTPSSIFTSFEDLKWITTEFDHELFTKQVQTPNESANDNDVKPCRVDPFIGVGDVCSGNIAGAADFRNL</sequence>
<dbReference type="AlphaFoldDB" id="A0A2K3LPN2"/>
<reference evidence="1 2" key="1">
    <citation type="journal article" date="2014" name="Am. J. Bot.">
        <title>Genome assembly and annotation for red clover (Trifolium pratense; Fabaceae).</title>
        <authorList>
            <person name="Istvanek J."/>
            <person name="Jaros M."/>
            <person name="Krenek A."/>
            <person name="Repkova J."/>
        </authorList>
    </citation>
    <scope>NUCLEOTIDE SEQUENCE [LARGE SCALE GENOMIC DNA]</scope>
    <source>
        <strain evidence="2">cv. Tatra</strain>
        <tissue evidence="1">Young leaves</tissue>
    </source>
</reference>